<evidence type="ECO:0000256" key="2">
    <source>
        <dbReference type="ARBA" id="ARBA00005916"/>
    </source>
</evidence>
<feature type="domain" description="Tetrapyrrole biosynthesis glutamyl-tRNA reductase dimerisation" evidence="16">
    <location>
        <begin position="320"/>
        <end position="417"/>
    </location>
</feature>
<dbReference type="CDD" id="cd05213">
    <property type="entry name" value="NAD_bind_Glutamyl_tRNA_reduct"/>
    <property type="match status" value="1"/>
</dbReference>
<dbReference type="PANTHER" id="PTHR43013:SF1">
    <property type="entry name" value="GLUTAMYL-TRNA REDUCTASE"/>
    <property type="match status" value="1"/>
</dbReference>
<gene>
    <name evidence="9" type="primary">hemA</name>
    <name evidence="19" type="ORF">IC620_05435</name>
</gene>
<keyword evidence="20" id="KW-1185">Reference proteome</keyword>
<evidence type="ECO:0000256" key="9">
    <source>
        <dbReference type="HAMAP-Rule" id="MF_00087"/>
    </source>
</evidence>
<feature type="binding site" evidence="9 11">
    <location>
        <position position="109"/>
    </location>
    <ligand>
        <name>substrate</name>
    </ligand>
</feature>
<evidence type="ECO:0000256" key="13">
    <source>
        <dbReference type="PIRSR" id="PIRSR000445-4"/>
    </source>
</evidence>
<dbReference type="Pfam" id="PF01488">
    <property type="entry name" value="Shikimate_DH"/>
    <property type="match status" value="1"/>
</dbReference>
<name>A0A926NA41_9BACL</name>
<organism evidence="19 20">
    <name type="scientific">Polycladospora coralii</name>
    <dbReference type="NCBI Taxonomy" id="2771432"/>
    <lineage>
        <taxon>Bacteria</taxon>
        <taxon>Bacillati</taxon>
        <taxon>Bacillota</taxon>
        <taxon>Bacilli</taxon>
        <taxon>Bacillales</taxon>
        <taxon>Thermoactinomycetaceae</taxon>
        <taxon>Polycladospora</taxon>
    </lineage>
</organism>
<protein>
    <recommendedName>
        <fullName evidence="8 9">Glutamyl-tRNA reductase</fullName>
        <shortName evidence="9">GluTR</shortName>
        <ecNumber evidence="3 9">1.2.1.70</ecNumber>
    </recommendedName>
</protein>
<reference evidence="19" key="1">
    <citation type="submission" date="2020-09" db="EMBL/GenBank/DDBJ databases">
        <title>A novel bacterium of genus Hazenella, isolated from South China Sea.</title>
        <authorList>
            <person name="Huang H."/>
            <person name="Mo K."/>
            <person name="Hu Y."/>
        </authorList>
    </citation>
    <scope>NUCLEOTIDE SEQUENCE</scope>
    <source>
        <strain evidence="19">IB182357</strain>
    </source>
</reference>
<feature type="binding site" evidence="9 11">
    <location>
        <begin position="49"/>
        <end position="52"/>
    </location>
    <ligand>
        <name>substrate</name>
    </ligand>
</feature>
<sequence>MHTIVIGFNHKTAPVEIRERLVFSEQRLDLAIRTLRDMKSVLECVIVSTCNRMELYLVCDQLHTGEYYAKTFLESWFRIPREEFVSHLYILHNQDAVSHLLHVVCGLDSLVIGETQILGQVKQAFFAAQAQQATGTVFNTLFKQAITLGKKVHTETEIGQNAVSVSYAAVELGKKLFDSFRNRTILLIGAGKMSELTAKHFHAAGATRVLVINRTFAKAQEMAAKFQGEARNWDQLMPSLKEADIVVSSTGAGEPILTKESVEPVIKTRRSLLFLIDIAVPRDIDPAIHQIEQAFLYDIDDLKGIVDTNMSLRQQEAERVKRWIEAEVLAFQQWLHTLGVVPLISALREKYLEAQAEAMIKIERKLPHLTEQEMRVLNKQTKSIVNQLLHDPIERIKESAIGSDRDIAKEMFVHLFALEQQLQNQQQEMHKEEAATTDARSSLYACK</sequence>
<dbReference type="FunFam" id="3.40.50.720:FF:000031">
    <property type="entry name" value="Glutamyl-tRNA reductase"/>
    <property type="match status" value="1"/>
</dbReference>
<evidence type="ECO:0000313" key="19">
    <source>
        <dbReference type="EMBL" id="MBD1371800.1"/>
    </source>
</evidence>
<proteinExistence type="inferred from homology"/>
<dbReference type="Proteomes" id="UP000661691">
    <property type="component" value="Unassembled WGS sequence"/>
</dbReference>
<dbReference type="InterPro" id="IPR018214">
    <property type="entry name" value="GluRdtase_CS"/>
</dbReference>
<accession>A0A926NA41</accession>
<evidence type="ECO:0000256" key="15">
    <source>
        <dbReference type="SAM" id="MobiDB-lite"/>
    </source>
</evidence>
<evidence type="ECO:0000256" key="7">
    <source>
        <dbReference type="ARBA" id="ARBA00047464"/>
    </source>
</evidence>
<evidence type="ECO:0000256" key="11">
    <source>
        <dbReference type="PIRSR" id="PIRSR000445-2"/>
    </source>
</evidence>
<comment type="miscellaneous">
    <text evidence="9">During catalysis, the active site Cys acts as a nucleophile attacking the alpha-carbonyl group of tRNA-bound glutamate with the formation of a thioester intermediate between enzyme and glutamate, and the concomitant release of tRNA(Glu). The thioester intermediate is finally reduced by direct hydride transfer from NADPH, to form the product GSA.</text>
</comment>
<comment type="function">
    <text evidence="9">Catalyzes the NADPH-dependent reduction of glutamyl-tRNA(Glu) to glutamate 1-semialdehyde (GSA).</text>
</comment>
<dbReference type="Gene3D" id="3.40.50.720">
    <property type="entry name" value="NAD(P)-binding Rossmann-like Domain"/>
    <property type="match status" value="1"/>
</dbReference>
<dbReference type="PROSITE" id="PS00747">
    <property type="entry name" value="GLUTR"/>
    <property type="match status" value="1"/>
</dbReference>
<dbReference type="RefSeq" id="WP_191141708.1">
    <property type="nucleotide sequence ID" value="NZ_JACXAH010000005.1"/>
</dbReference>
<evidence type="ECO:0000256" key="5">
    <source>
        <dbReference type="ARBA" id="ARBA00023002"/>
    </source>
</evidence>
<evidence type="ECO:0000256" key="14">
    <source>
        <dbReference type="RuleBase" id="RU000584"/>
    </source>
</evidence>
<keyword evidence="5 9" id="KW-0560">Oxidoreductase</keyword>
<keyword evidence="4 9" id="KW-0521">NADP</keyword>
<dbReference type="Pfam" id="PF05201">
    <property type="entry name" value="GlutR_N"/>
    <property type="match status" value="1"/>
</dbReference>
<dbReference type="PANTHER" id="PTHR43013">
    <property type="entry name" value="GLUTAMYL-TRNA REDUCTASE"/>
    <property type="match status" value="1"/>
</dbReference>
<comment type="pathway">
    <text evidence="1 9 14">Porphyrin-containing compound metabolism; protoporphyrin-IX biosynthesis; 5-aminolevulinate from L-glutamyl-tRNA(Glu): step 1/2.</text>
</comment>
<evidence type="ECO:0000256" key="6">
    <source>
        <dbReference type="ARBA" id="ARBA00023244"/>
    </source>
</evidence>
<evidence type="ECO:0000256" key="1">
    <source>
        <dbReference type="ARBA" id="ARBA00005059"/>
    </source>
</evidence>
<evidence type="ECO:0000256" key="10">
    <source>
        <dbReference type="PIRSR" id="PIRSR000445-1"/>
    </source>
</evidence>
<evidence type="ECO:0000259" key="17">
    <source>
        <dbReference type="Pfam" id="PF01488"/>
    </source>
</evidence>
<feature type="site" description="Important for activity" evidence="9 13">
    <location>
        <position position="99"/>
    </location>
</feature>
<feature type="region of interest" description="Disordered" evidence="15">
    <location>
        <begin position="427"/>
        <end position="447"/>
    </location>
</feature>
<dbReference type="InterPro" id="IPR036343">
    <property type="entry name" value="GluRdtase_N_sf"/>
</dbReference>
<dbReference type="NCBIfam" id="TIGR01035">
    <property type="entry name" value="hemA"/>
    <property type="match status" value="1"/>
</dbReference>
<feature type="domain" description="Glutamyl-tRNA reductase N-terminal" evidence="18">
    <location>
        <begin position="6"/>
        <end position="156"/>
    </location>
</feature>
<evidence type="ECO:0000313" key="20">
    <source>
        <dbReference type="Proteomes" id="UP000661691"/>
    </source>
</evidence>
<dbReference type="EMBL" id="JACXAH010000005">
    <property type="protein sequence ID" value="MBD1371800.1"/>
    <property type="molecule type" value="Genomic_DNA"/>
</dbReference>
<dbReference type="HAMAP" id="MF_00087">
    <property type="entry name" value="Glu_tRNA_reductase"/>
    <property type="match status" value="1"/>
</dbReference>
<dbReference type="NCBIfam" id="NF000744">
    <property type="entry name" value="PRK00045.1-3"/>
    <property type="match status" value="1"/>
</dbReference>
<dbReference type="GO" id="GO:0008883">
    <property type="term" value="F:glutamyl-tRNA reductase activity"/>
    <property type="evidence" value="ECO:0007669"/>
    <property type="project" value="UniProtKB-UniRule"/>
</dbReference>
<dbReference type="GO" id="GO:0050661">
    <property type="term" value="F:NADP binding"/>
    <property type="evidence" value="ECO:0007669"/>
    <property type="project" value="InterPro"/>
</dbReference>
<dbReference type="Gene3D" id="3.30.460.30">
    <property type="entry name" value="Glutamyl-tRNA reductase, N-terminal domain"/>
    <property type="match status" value="1"/>
</dbReference>
<dbReference type="InterPro" id="IPR015895">
    <property type="entry name" value="4pyrrol_synth_GluRdtase_N"/>
</dbReference>
<dbReference type="PIRSF" id="PIRSF000445">
    <property type="entry name" value="4pyrrol_synth_GluRdtase"/>
    <property type="match status" value="1"/>
</dbReference>
<dbReference type="SUPFAM" id="SSF69075">
    <property type="entry name" value="Glutamyl tRNA-reductase dimerization domain"/>
    <property type="match status" value="1"/>
</dbReference>
<comment type="domain">
    <text evidence="9">Possesses an unusual extended V-shaped dimeric structure with each monomer consisting of three distinct domains arranged along a curved 'spinal' alpha-helix. The N-terminal catalytic domain specifically recognizes the glutamate moiety of the substrate. The second domain is the NADPH-binding domain, and the third C-terminal domain is responsible for dimerization.</text>
</comment>
<evidence type="ECO:0000256" key="4">
    <source>
        <dbReference type="ARBA" id="ARBA00022857"/>
    </source>
</evidence>
<evidence type="ECO:0000256" key="8">
    <source>
        <dbReference type="ARBA" id="ARBA00068659"/>
    </source>
</evidence>
<comment type="subunit">
    <text evidence="9">Homodimer.</text>
</comment>
<feature type="binding site" evidence="9 11">
    <location>
        <position position="120"/>
    </location>
    <ligand>
        <name>substrate</name>
    </ligand>
</feature>
<dbReference type="InterPro" id="IPR015896">
    <property type="entry name" value="4pyrrol_synth_GluRdtase_dimer"/>
</dbReference>
<dbReference type="InterPro" id="IPR000343">
    <property type="entry name" value="4pyrrol_synth_GluRdtase"/>
</dbReference>
<comment type="catalytic activity">
    <reaction evidence="7 9 14">
        <text>(S)-4-amino-5-oxopentanoate + tRNA(Glu) + NADP(+) = L-glutamyl-tRNA(Glu) + NADPH + H(+)</text>
        <dbReference type="Rhea" id="RHEA:12344"/>
        <dbReference type="Rhea" id="RHEA-COMP:9663"/>
        <dbReference type="Rhea" id="RHEA-COMP:9680"/>
        <dbReference type="ChEBI" id="CHEBI:15378"/>
        <dbReference type="ChEBI" id="CHEBI:57501"/>
        <dbReference type="ChEBI" id="CHEBI:57783"/>
        <dbReference type="ChEBI" id="CHEBI:58349"/>
        <dbReference type="ChEBI" id="CHEBI:78442"/>
        <dbReference type="ChEBI" id="CHEBI:78520"/>
        <dbReference type="EC" id="1.2.1.70"/>
    </reaction>
</comment>
<comment type="caution">
    <text evidence="19">The sequence shown here is derived from an EMBL/GenBank/DDBJ whole genome shotgun (WGS) entry which is preliminary data.</text>
</comment>
<dbReference type="InterPro" id="IPR036453">
    <property type="entry name" value="GluRdtase_dimer_dom_sf"/>
</dbReference>
<evidence type="ECO:0000256" key="3">
    <source>
        <dbReference type="ARBA" id="ARBA00012970"/>
    </source>
</evidence>
<dbReference type="InterPro" id="IPR036291">
    <property type="entry name" value="NAD(P)-bd_dom_sf"/>
</dbReference>
<dbReference type="Pfam" id="PF00745">
    <property type="entry name" value="GlutR_dimer"/>
    <property type="match status" value="1"/>
</dbReference>
<evidence type="ECO:0000259" key="16">
    <source>
        <dbReference type="Pfam" id="PF00745"/>
    </source>
</evidence>
<comment type="similarity">
    <text evidence="2 9 14">Belongs to the glutamyl-tRNA reductase family.</text>
</comment>
<feature type="active site" description="Nucleophile" evidence="9 10">
    <location>
        <position position="50"/>
    </location>
</feature>
<dbReference type="InterPro" id="IPR006151">
    <property type="entry name" value="Shikm_DH/Glu-tRNA_Rdtase"/>
</dbReference>
<dbReference type="AlphaFoldDB" id="A0A926NA41"/>
<dbReference type="SUPFAM" id="SSF69742">
    <property type="entry name" value="Glutamyl tRNA-reductase catalytic, N-terminal domain"/>
    <property type="match status" value="1"/>
</dbReference>
<evidence type="ECO:0000256" key="12">
    <source>
        <dbReference type="PIRSR" id="PIRSR000445-3"/>
    </source>
</evidence>
<feature type="binding site" evidence="9 11">
    <location>
        <begin position="114"/>
        <end position="116"/>
    </location>
    <ligand>
        <name>substrate</name>
    </ligand>
</feature>
<feature type="domain" description="Quinate/shikimate 5-dehydrogenase/glutamyl-tRNA reductase" evidence="17">
    <location>
        <begin position="171"/>
        <end position="305"/>
    </location>
</feature>
<dbReference type="FunFam" id="3.30.460.30:FF:000001">
    <property type="entry name" value="Glutamyl-tRNA reductase"/>
    <property type="match status" value="1"/>
</dbReference>
<dbReference type="SUPFAM" id="SSF51735">
    <property type="entry name" value="NAD(P)-binding Rossmann-fold domains"/>
    <property type="match status" value="1"/>
</dbReference>
<keyword evidence="6 9" id="KW-0627">Porphyrin biosynthesis</keyword>
<dbReference type="GO" id="GO:0019353">
    <property type="term" value="P:protoporphyrinogen IX biosynthetic process from glutamate"/>
    <property type="evidence" value="ECO:0007669"/>
    <property type="project" value="TreeGrafter"/>
</dbReference>
<evidence type="ECO:0000259" key="18">
    <source>
        <dbReference type="Pfam" id="PF05201"/>
    </source>
</evidence>
<dbReference type="EC" id="1.2.1.70" evidence="3 9"/>
<feature type="binding site" evidence="9 12">
    <location>
        <begin position="189"/>
        <end position="194"/>
    </location>
    <ligand>
        <name>NADP(+)</name>
        <dbReference type="ChEBI" id="CHEBI:58349"/>
    </ligand>
</feature>